<keyword evidence="4" id="KW-1133">Transmembrane helix</keyword>
<dbReference type="SMART" id="SM00357">
    <property type="entry name" value="CSP"/>
    <property type="match status" value="1"/>
</dbReference>
<protein>
    <submittedName>
        <fullName evidence="6">Cold-shock protein</fullName>
    </submittedName>
</protein>
<sequence>MEQRGTLQSWNDDKGFGFILPEQGGDRLFVHISAMRGDRRPNQGDKVLYVAGRDQQGRLRAEHMRAEGLALDRPAIRKKPRAGMTPTARPQRADSPRYPPVKASQGMRNPGLKLLVFALLLVLPAVASVQLLLTGNGWVLMAYLLVSVFCFLLYWSDKHKASKGRWRTAETTLHAAELLGGWPGALVAQQVFRHKTRKVSYQSTFWLIVAAHQVFWVDWLVLDGRYLGHLLVRALG</sequence>
<dbReference type="InterPro" id="IPR052069">
    <property type="entry name" value="Ca-reg_mRNA-binding_domain"/>
</dbReference>
<feature type="transmembrane region" description="Helical" evidence="4">
    <location>
        <begin position="138"/>
        <end position="155"/>
    </location>
</feature>
<dbReference type="FunFam" id="2.40.50.140:FF:000501">
    <property type="entry name" value="Cold shock protein"/>
    <property type="match status" value="1"/>
</dbReference>
<dbReference type="Proteomes" id="UP000243488">
    <property type="component" value="Chromosome"/>
</dbReference>
<proteinExistence type="predicted"/>
<dbReference type="EMBL" id="CP020100">
    <property type="protein sequence ID" value="AQZ94142.1"/>
    <property type="molecule type" value="Genomic_DNA"/>
</dbReference>
<evidence type="ECO:0000313" key="7">
    <source>
        <dbReference type="Proteomes" id="UP000243488"/>
    </source>
</evidence>
<dbReference type="Pfam" id="PF00313">
    <property type="entry name" value="CSD"/>
    <property type="match status" value="1"/>
</dbReference>
<keyword evidence="4" id="KW-0812">Transmembrane</keyword>
<dbReference type="RefSeq" id="WP_080048997.1">
    <property type="nucleotide sequence ID" value="NZ_CP020100.1"/>
</dbReference>
<evidence type="ECO:0000259" key="5">
    <source>
        <dbReference type="PROSITE" id="PS51857"/>
    </source>
</evidence>
<dbReference type="GO" id="GO:0003730">
    <property type="term" value="F:mRNA 3'-UTR binding"/>
    <property type="evidence" value="ECO:0007669"/>
    <property type="project" value="TreeGrafter"/>
</dbReference>
<keyword evidence="7" id="KW-1185">Reference proteome</keyword>
<dbReference type="PROSITE" id="PS51857">
    <property type="entry name" value="CSD_2"/>
    <property type="match status" value="1"/>
</dbReference>
<dbReference type="GO" id="GO:0005829">
    <property type="term" value="C:cytosol"/>
    <property type="evidence" value="ECO:0007669"/>
    <property type="project" value="UniProtKB-ARBA"/>
</dbReference>
<feature type="region of interest" description="Disordered" evidence="3">
    <location>
        <begin position="75"/>
        <end position="105"/>
    </location>
</feature>
<keyword evidence="1" id="KW-0597">Phosphoprotein</keyword>
<feature type="transmembrane region" description="Helical" evidence="4">
    <location>
        <begin position="112"/>
        <end position="132"/>
    </location>
</feature>
<dbReference type="AlphaFoldDB" id="A0A1V0B2I3"/>
<dbReference type="InterPro" id="IPR011129">
    <property type="entry name" value="CSD"/>
</dbReference>
<gene>
    <name evidence="6" type="ORF">BVH74_04955</name>
</gene>
<dbReference type="InterPro" id="IPR010718">
    <property type="entry name" value="DUF1294"/>
</dbReference>
<dbReference type="SUPFAM" id="SSF50249">
    <property type="entry name" value="Nucleic acid-binding proteins"/>
    <property type="match status" value="1"/>
</dbReference>
<feature type="domain" description="CSD" evidence="5">
    <location>
        <begin position="2"/>
        <end position="66"/>
    </location>
</feature>
<evidence type="ECO:0000256" key="4">
    <source>
        <dbReference type="SAM" id="Phobius"/>
    </source>
</evidence>
<dbReference type="InterPro" id="IPR002059">
    <property type="entry name" value="CSP_DNA-bd"/>
</dbReference>
<dbReference type="Gene3D" id="2.40.50.140">
    <property type="entry name" value="Nucleic acid-binding proteins"/>
    <property type="match status" value="1"/>
</dbReference>
<dbReference type="CDD" id="cd04458">
    <property type="entry name" value="CSP_CDS"/>
    <property type="match status" value="1"/>
</dbReference>
<dbReference type="Pfam" id="PF06961">
    <property type="entry name" value="DUF1294"/>
    <property type="match status" value="1"/>
</dbReference>
<evidence type="ECO:0000313" key="6">
    <source>
        <dbReference type="EMBL" id="AQZ94142.1"/>
    </source>
</evidence>
<dbReference type="STRING" id="1931241.BVH74_04955"/>
<comment type="subcellular location">
    <subcellularLocation>
        <location evidence="2">Cytoplasm</location>
    </subcellularLocation>
</comment>
<keyword evidence="4" id="KW-0472">Membrane</keyword>
<dbReference type="GO" id="GO:0043488">
    <property type="term" value="P:regulation of mRNA stability"/>
    <property type="evidence" value="ECO:0007669"/>
    <property type="project" value="TreeGrafter"/>
</dbReference>
<accession>A0A1V0B2I3</accession>
<reference evidence="6 7" key="1">
    <citation type="submission" date="2017-03" db="EMBL/GenBank/DDBJ databases">
        <title>Complete genome sequence of the novel DNRA strain Pseudomonas sp. S-6-2 isolated from Chinese polluted river sediment. Journal of Biotechnology.</title>
        <authorList>
            <person name="Li J."/>
            <person name="Xiang F."/>
            <person name="Wang L."/>
            <person name="Xi L."/>
            <person name="Liu J."/>
        </authorList>
    </citation>
    <scope>NUCLEOTIDE SEQUENCE [LARGE SCALE GENOMIC DNA]</scope>
    <source>
        <strain evidence="6 7">S-6-2</strain>
    </source>
</reference>
<evidence type="ECO:0000256" key="1">
    <source>
        <dbReference type="ARBA" id="ARBA00022553"/>
    </source>
</evidence>
<evidence type="ECO:0000256" key="3">
    <source>
        <dbReference type="SAM" id="MobiDB-lite"/>
    </source>
</evidence>
<dbReference type="KEGG" id="ppha:BVH74_04955"/>
<dbReference type="PROSITE" id="PS00352">
    <property type="entry name" value="CSD_1"/>
    <property type="match status" value="1"/>
</dbReference>
<evidence type="ECO:0000256" key="2">
    <source>
        <dbReference type="RuleBase" id="RU000408"/>
    </source>
</evidence>
<dbReference type="InterPro" id="IPR019844">
    <property type="entry name" value="CSD_CS"/>
</dbReference>
<dbReference type="PANTHER" id="PTHR12962:SF1">
    <property type="entry name" value="COLD SHOCK DOMAIN-CONTAINING PROTEIN CG9705"/>
    <property type="match status" value="1"/>
</dbReference>
<organism evidence="6 7">
    <name type="scientific">Halopseudomonas phragmitis</name>
    <dbReference type="NCBI Taxonomy" id="1931241"/>
    <lineage>
        <taxon>Bacteria</taxon>
        <taxon>Pseudomonadati</taxon>
        <taxon>Pseudomonadota</taxon>
        <taxon>Gammaproteobacteria</taxon>
        <taxon>Pseudomonadales</taxon>
        <taxon>Pseudomonadaceae</taxon>
        <taxon>Halopseudomonas</taxon>
    </lineage>
</organism>
<dbReference type="InterPro" id="IPR012340">
    <property type="entry name" value="NA-bd_OB-fold"/>
</dbReference>
<name>A0A1V0B2I3_9GAMM</name>
<dbReference type="PANTHER" id="PTHR12962">
    <property type="entry name" value="CALCIUM-REGULATED HEAT STABLE PROTEIN CRHSP-24-RELATED"/>
    <property type="match status" value="1"/>
</dbReference>
<feature type="transmembrane region" description="Helical" evidence="4">
    <location>
        <begin position="203"/>
        <end position="222"/>
    </location>
</feature>